<evidence type="ECO:0000313" key="5">
    <source>
        <dbReference type="Proteomes" id="UP001152320"/>
    </source>
</evidence>
<keyword evidence="5" id="KW-1185">Reference proteome</keyword>
<protein>
    <submittedName>
        <fullName evidence="4">Fibrinogen C domain-containing protein 1</fullName>
    </submittedName>
</protein>
<evidence type="ECO:0000256" key="1">
    <source>
        <dbReference type="ARBA" id="ARBA00023157"/>
    </source>
</evidence>
<dbReference type="PANTHER" id="PTHR19143:SF458">
    <property type="entry name" value="FIBRINOGEN C-TERMINAL DOMAIN-CONTAINING PROTEIN-RELATED"/>
    <property type="match status" value="1"/>
</dbReference>
<feature type="chain" id="PRO_5040505768" evidence="2">
    <location>
        <begin position="24"/>
        <end position="275"/>
    </location>
</feature>
<evidence type="ECO:0000313" key="4">
    <source>
        <dbReference type="EMBL" id="KAJ8024682.1"/>
    </source>
</evidence>
<feature type="domain" description="Fibrinogen C-terminal" evidence="3">
    <location>
        <begin position="48"/>
        <end position="274"/>
    </location>
</feature>
<evidence type="ECO:0000256" key="2">
    <source>
        <dbReference type="SAM" id="SignalP"/>
    </source>
</evidence>
<dbReference type="PANTHER" id="PTHR19143">
    <property type="entry name" value="FIBRINOGEN/TENASCIN/ANGIOPOEITIN"/>
    <property type="match status" value="1"/>
</dbReference>
<dbReference type="Gene3D" id="3.90.215.10">
    <property type="entry name" value="Gamma Fibrinogen, chain A, domain 1"/>
    <property type="match status" value="1"/>
</dbReference>
<dbReference type="OrthoDB" id="7735550at2759"/>
<dbReference type="NCBIfam" id="NF040941">
    <property type="entry name" value="GGGWT_bact"/>
    <property type="match status" value="1"/>
</dbReference>
<dbReference type="AlphaFoldDB" id="A0A9Q0YLK1"/>
<dbReference type="SUPFAM" id="SSF56496">
    <property type="entry name" value="Fibrinogen C-terminal domain-like"/>
    <property type="match status" value="1"/>
</dbReference>
<dbReference type="CDD" id="cd00087">
    <property type="entry name" value="FReD"/>
    <property type="match status" value="1"/>
</dbReference>
<sequence length="275" mass="31335">MGPLHTSLLCLQVLFHISAGLLAPPTSGPNEAQDFIPCLSHFTGIRGIPLNPLPRDCREALLIGGGVDGTYVIFPNRVGECNPLMVYCDQGADGGGWTQLIQRRMDGRMDFFRGWEEYKNGFGRLHGEFWLGLDNIHDLTMQEEYHLFVKMYLPPHLGLVEGKAEYYRFFVGSEETNYTLAVSEYEPSSNAGDSLRVHSGLPFSTFDRDNDQWTGNCALDYQGAWWYSSCHTANLNGQYIRKPPYPFAKGIVWQTWGDYRNSMYYSEMKIKPRFL</sequence>
<dbReference type="InterPro" id="IPR036056">
    <property type="entry name" value="Fibrinogen-like_C"/>
</dbReference>
<dbReference type="Proteomes" id="UP001152320">
    <property type="component" value="Chromosome 18"/>
</dbReference>
<dbReference type="InterPro" id="IPR050373">
    <property type="entry name" value="Fibrinogen_C-term_domain"/>
</dbReference>
<comment type="caution">
    <text evidence="4">The sequence shown here is derived from an EMBL/GenBank/DDBJ whole genome shotgun (WGS) entry which is preliminary data.</text>
</comment>
<evidence type="ECO:0000259" key="3">
    <source>
        <dbReference type="PROSITE" id="PS51406"/>
    </source>
</evidence>
<dbReference type="Pfam" id="PF00147">
    <property type="entry name" value="Fibrinogen_C"/>
    <property type="match status" value="1"/>
</dbReference>
<dbReference type="InterPro" id="IPR002181">
    <property type="entry name" value="Fibrinogen_a/b/g_C_dom"/>
</dbReference>
<dbReference type="GO" id="GO:0005615">
    <property type="term" value="C:extracellular space"/>
    <property type="evidence" value="ECO:0007669"/>
    <property type="project" value="TreeGrafter"/>
</dbReference>
<dbReference type="SMART" id="SM00186">
    <property type="entry name" value="FBG"/>
    <property type="match status" value="1"/>
</dbReference>
<dbReference type="InterPro" id="IPR020837">
    <property type="entry name" value="Fibrinogen_CS"/>
</dbReference>
<dbReference type="FunFam" id="3.90.215.10:FF:000001">
    <property type="entry name" value="Tenascin isoform 1"/>
    <property type="match status" value="1"/>
</dbReference>
<proteinExistence type="predicted"/>
<accession>A0A9Q0YLK1</accession>
<dbReference type="PROSITE" id="PS51406">
    <property type="entry name" value="FIBRINOGEN_C_2"/>
    <property type="match status" value="1"/>
</dbReference>
<feature type="signal peptide" evidence="2">
    <location>
        <begin position="1"/>
        <end position="23"/>
    </location>
</feature>
<keyword evidence="2" id="KW-0732">Signal</keyword>
<dbReference type="InterPro" id="IPR014716">
    <property type="entry name" value="Fibrinogen_a/b/g_C_1"/>
</dbReference>
<dbReference type="PROSITE" id="PS00514">
    <property type="entry name" value="FIBRINOGEN_C_1"/>
    <property type="match status" value="1"/>
</dbReference>
<name>A0A9Q0YLK1_HOLLE</name>
<keyword evidence="1" id="KW-1015">Disulfide bond</keyword>
<gene>
    <name evidence="4" type="ORF">HOLleu_34655</name>
</gene>
<reference evidence="4" key="1">
    <citation type="submission" date="2021-10" db="EMBL/GenBank/DDBJ databases">
        <title>Tropical sea cucumber genome reveals ecological adaptation and Cuvierian tubules defense mechanism.</title>
        <authorList>
            <person name="Chen T."/>
        </authorList>
    </citation>
    <scope>NUCLEOTIDE SEQUENCE</scope>
    <source>
        <strain evidence="4">Nanhai2018</strain>
        <tissue evidence="4">Muscle</tissue>
    </source>
</reference>
<organism evidence="4 5">
    <name type="scientific">Holothuria leucospilota</name>
    <name type="common">Black long sea cucumber</name>
    <name type="synonym">Mertensiothuria leucospilota</name>
    <dbReference type="NCBI Taxonomy" id="206669"/>
    <lineage>
        <taxon>Eukaryota</taxon>
        <taxon>Metazoa</taxon>
        <taxon>Echinodermata</taxon>
        <taxon>Eleutherozoa</taxon>
        <taxon>Echinozoa</taxon>
        <taxon>Holothuroidea</taxon>
        <taxon>Aspidochirotacea</taxon>
        <taxon>Aspidochirotida</taxon>
        <taxon>Holothuriidae</taxon>
        <taxon>Holothuria</taxon>
    </lineage>
</organism>
<dbReference type="EMBL" id="JAIZAY010000018">
    <property type="protein sequence ID" value="KAJ8024682.1"/>
    <property type="molecule type" value="Genomic_DNA"/>
</dbReference>